<dbReference type="Proteomes" id="UP000011511">
    <property type="component" value="Unassembled WGS sequence"/>
</dbReference>
<feature type="domain" description="DUF2262" evidence="1">
    <location>
        <begin position="9"/>
        <end position="107"/>
    </location>
</feature>
<protein>
    <recommendedName>
        <fullName evidence="1">DUF2262 domain-containing protein</fullName>
    </recommendedName>
</protein>
<keyword evidence="3" id="KW-1185">Reference proteome</keyword>
<gene>
    <name evidence="2" type="ORF">C485_00450</name>
</gene>
<dbReference type="EMBL" id="AOIK01000002">
    <property type="protein sequence ID" value="ELY91967.1"/>
    <property type="molecule type" value="Genomic_DNA"/>
</dbReference>
<reference evidence="2 3" key="1">
    <citation type="journal article" date="2014" name="PLoS Genet.">
        <title>Phylogenetically driven sequencing of extremely halophilic archaea reveals strategies for static and dynamic osmo-response.</title>
        <authorList>
            <person name="Becker E.A."/>
            <person name="Seitzer P.M."/>
            <person name="Tritt A."/>
            <person name="Larsen D."/>
            <person name="Krusor M."/>
            <person name="Yao A.I."/>
            <person name="Wu D."/>
            <person name="Madern D."/>
            <person name="Eisen J.A."/>
            <person name="Darling A.E."/>
            <person name="Facciotti M.T."/>
        </authorList>
    </citation>
    <scope>NUCLEOTIDE SEQUENCE [LARGE SCALE GENOMIC DNA]</scope>
    <source>
        <strain evidence="2 3">JCM 12890</strain>
    </source>
</reference>
<evidence type="ECO:0000313" key="3">
    <source>
        <dbReference type="Proteomes" id="UP000011511"/>
    </source>
</evidence>
<name>M0A291_NATA2</name>
<sequence>MELWLSEPDDGVSGLTVTKALWDDQPTWTERVQQYVPDELLELKNREWSESEDNTVTAEEFTDRMDPKTVTIEHDGGYTFWHDDDPSFGHSIMVSGALENGIFEAHL</sequence>
<dbReference type="RefSeq" id="WP_007107497.1">
    <property type="nucleotide sequence ID" value="NZ_AOIK01000002.1"/>
</dbReference>
<dbReference type="PATRIC" id="fig|1227494.3.peg.85"/>
<organism evidence="2 3">
    <name type="scientific">Natrinema altunense (strain JCM 12890 / CGMCC 1.3731 / AJ2)</name>
    <dbReference type="NCBI Taxonomy" id="1227494"/>
    <lineage>
        <taxon>Archaea</taxon>
        <taxon>Methanobacteriati</taxon>
        <taxon>Methanobacteriota</taxon>
        <taxon>Stenosarchaea group</taxon>
        <taxon>Halobacteria</taxon>
        <taxon>Halobacteriales</taxon>
        <taxon>Natrialbaceae</taxon>
        <taxon>Natrinema</taxon>
    </lineage>
</organism>
<dbReference type="AlphaFoldDB" id="M0A291"/>
<comment type="caution">
    <text evidence="2">The sequence shown here is derived from an EMBL/GenBank/DDBJ whole genome shotgun (WGS) entry which is preliminary data.</text>
</comment>
<evidence type="ECO:0000259" key="1">
    <source>
        <dbReference type="Pfam" id="PF10020"/>
    </source>
</evidence>
<dbReference type="InterPro" id="IPR019260">
    <property type="entry name" value="DUF2262"/>
</dbReference>
<accession>M0A291</accession>
<dbReference type="Pfam" id="PF10020">
    <property type="entry name" value="DUF2262"/>
    <property type="match status" value="1"/>
</dbReference>
<evidence type="ECO:0000313" key="2">
    <source>
        <dbReference type="EMBL" id="ELY91967.1"/>
    </source>
</evidence>
<proteinExistence type="predicted"/>